<dbReference type="Pfam" id="PF03695">
    <property type="entry name" value="UPF0149"/>
    <property type="match status" value="1"/>
</dbReference>
<organism evidence="2 3">
    <name type="scientific">Natronospira proteinivora</name>
    <dbReference type="NCBI Taxonomy" id="1807133"/>
    <lineage>
        <taxon>Bacteria</taxon>
        <taxon>Pseudomonadati</taxon>
        <taxon>Pseudomonadota</taxon>
        <taxon>Gammaproteobacteria</taxon>
        <taxon>Natronospirales</taxon>
        <taxon>Natronospiraceae</taxon>
        <taxon>Natronospira</taxon>
    </lineage>
</organism>
<evidence type="ECO:0000313" key="2">
    <source>
        <dbReference type="EMBL" id="MCP1727528.1"/>
    </source>
</evidence>
<dbReference type="PANTHER" id="PTHR37528">
    <property type="entry name" value="UPF0149 PROTEIN YGFB"/>
    <property type="match status" value="1"/>
</dbReference>
<dbReference type="SUPFAM" id="SSF101327">
    <property type="entry name" value="YgfB-like"/>
    <property type="match status" value="1"/>
</dbReference>
<accession>A0ABT1G874</accession>
<protein>
    <submittedName>
        <fullName evidence="2">Uncharacterized protein YgfB (UPF0149 family)</fullName>
    </submittedName>
</protein>
<dbReference type="Gene3D" id="1.20.120.740">
    <property type="entry name" value="YgfB uncharacterised protein family UPF0149, PF03695"/>
    <property type="match status" value="1"/>
</dbReference>
<dbReference type="EMBL" id="JALJYF010000002">
    <property type="protein sequence ID" value="MCP1727528.1"/>
    <property type="molecule type" value="Genomic_DNA"/>
</dbReference>
<evidence type="ECO:0000256" key="1">
    <source>
        <dbReference type="ARBA" id="ARBA00038308"/>
    </source>
</evidence>
<name>A0ABT1G874_9GAMM</name>
<gene>
    <name evidence="2" type="ORF">J2T60_001528</name>
</gene>
<dbReference type="InterPro" id="IPR011978">
    <property type="entry name" value="YgfB-like"/>
</dbReference>
<comment type="similarity">
    <text evidence="1">Belongs to the UPF0149 family.</text>
</comment>
<reference evidence="2 3" key="1">
    <citation type="submission" date="2022-03" db="EMBL/GenBank/DDBJ databases">
        <title>Genomic Encyclopedia of Type Strains, Phase III (KMG-III): the genomes of soil and plant-associated and newly described type strains.</title>
        <authorList>
            <person name="Whitman W."/>
        </authorList>
    </citation>
    <scope>NUCLEOTIDE SEQUENCE [LARGE SCALE GENOMIC DNA]</scope>
    <source>
        <strain evidence="2 3">BSker1</strain>
    </source>
</reference>
<dbReference type="Proteomes" id="UP001523550">
    <property type="component" value="Unassembled WGS sequence"/>
</dbReference>
<sequence>MMPRFSKGDAVSLPSHNEFARILKQAEALSEAAESHGTLTGLLAAAPEGDWRQQWLALCLQGGDQQGTVPLSANARPLFDQAYDTTQASLADLRMSFEPLLPGDDSPMAERVHALGQWCQGFLYGFSVARPGGHEGLPPQVKEVLDDMTRLAQVEAPDSQGDEGDESALTEIVEYVRVAAQLVHDELRLKDPAPPNRTRH</sequence>
<comment type="caution">
    <text evidence="2">The sequence shown here is derived from an EMBL/GenBank/DDBJ whole genome shotgun (WGS) entry which is preliminary data.</text>
</comment>
<evidence type="ECO:0000313" key="3">
    <source>
        <dbReference type="Proteomes" id="UP001523550"/>
    </source>
</evidence>
<keyword evidence="3" id="KW-1185">Reference proteome</keyword>
<dbReference type="InterPro" id="IPR036255">
    <property type="entry name" value="YgfB-like_sf"/>
</dbReference>
<dbReference type="PANTHER" id="PTHR37528:SF1">
    <property type="entry name" value="UPF0149 PROTEIN YGFB"/>
    <property type="match status" value="1"/>
</dbReference>
<proteinExistence type="inferred from homology"/>